<keyword evidence="7" id="KW-0808">Transferase</keyword>
<dbReference type="GO" id="GO:0010078">
    <property type="term" value="P:maintenance of root meristem identity"/>
    <property type="evidence" value="ECO:0007669"/>
    <property type="project" value="EnsemblPlants"/>
</dbReference>
<comment type="catalytic activity">
    <reaction evidence="10">
        <text>L-tryptophan + pyruvate = indole-3-pyruvate + L-alanine</text>
        <dbReference type="Rhea" id="RHEA:27586"/>
        <dbReference type="ChEBI" id="CHEBI:15361"/>
        <dbReference type="ChEBI" id="CHEBI:17640"/>
        <dbReference type="ChEBI" id="CHEBI:57912"/>
        <dbReference type="ChEBI" id="CHEBI:57972"/>
        <dbReference type="EC" id="2.6.1.99"/>
    </reaction>
</comment>
<evidence type="ECO:0000256" key="7">
    <source>
        <dbReference type="ARBA" id="ARBA00022679"/>
    </source>
</evidence>
<protein>
    <recommendedName>
        <fullName evidence="12">Alliinase C-terminal domain-containing protein</fullName>
    </recommendedName>
</protein>
<dbReference type="GO" id="GO:0009723">
    <property type="term" value="P:response to ethylene"/>
    <property type="evidence" value="ECO:0007669"/>
    <property type="project" value="EnsemblPlants"/>
</dbReference>
<dbReference type="GO" id="GO:0009684">
    <property type="term" value="P:indoleacetic acid biosynthetic process"/>
    <property type="evidence" value="ECO:0007669"/>
    <property type="project" value="EnsemblPlants"/>
</dbReference>
<dbReference type="CDD" id="cd00609">
    <property type="entry name" value="AAT_like"/>
    <property type="match status" value="1"/>
</dbReference>
<dbReference type="GO" id="GO:0030170">
    <property type="term" value="F:pyridoxal phosphate binding"/>
    <property type="evidence" value="ECO:0007669"/>
    <property type="project" value="EnsemblPlants"/>
</dbReference>
<dbReference type="GO" id="GO:0052654">
    <property type="term" value="F:L-leucine-2-oxoglutarate transaminase activity"/>
    <property type="evidence" value="ECO:0007669"/>
    <property type="project" value="EnsemblPlants"/>
</dbReference>
<dbReference type="GO" id="GO:0080097">
    <property type="term" value="F:L-tryptophan:pyruvate aminotransferase activity"/>
    <property type="evidence" value="ECO:0007669"/>
    <property type="project" value="UniProtKB-EC"/>
</dbReference>
<evidence type="ECO:0000256" key="2">
    <source>
        <dbReference type="ARBA" id="ARBA00004496"/>
    </source>
</evidence>
<evidence type="ECO:0000313" key="14">
    <source>
        <dbReference type="Proteomes" id="UP000029120"/>
    </source>
</evidence>
<dbReference type="InterPro" id="IPR015422">
    <property type="entry name" value="PyrdxlP-dep_Trfase_small"/>
</dbReference>
<dbReference type="SUPFAM" id="SSF53383">
    <property type="entry name" value="PLP-dependent transferases"/>
    <property type="match status" value="1"/>
</dbReference>
<evidence type="ECO:0000313" key="13">
    <source>
        <dbReference type="EMBL" id="KFK41468.1"/>
    </source>
</evidence>
<dbReference type="eggNOG" id="ENOG502QTGD">
    <property type="taxonomic scope" value="Eukaryota"/>
</dbReference>
<dbReference type="Proteomes" id="UP000029120">
    <property type="component" value="Chromosome 2"/>
</dbReference>
<dbReference type="Gene3D" id="3.90.1150.10">
    <property type="entry name" value="Aspartate Aminotransferase, domain 1"/>
    <property type="match status" value="1"/>
</dbReference>
<comment type="catalytic activity">
    <reaction evidence="11">
        <text>L-tryptophan + 2-oxoglutarate = indole-3-pyruvate + L-glutamate</text>
        <dbReference type="Rhea" id="RHEA:14093"/>
        <dbReference type="ChEBI" id="CHEBI:16810"/>
        <dbReference type="ChEBI" id="CHEBI:17640"/>
        <dbReference type="ChEBI" id="CHEBI:29985"/>
        <dbReference type="ChEBI" id="CHEBI:57912"/>
        <dbReference type="EC" id="2.6.1.27"/>
    </reaction>
</comment>
<dbReference type="GO" id="GO:0042742">
    <property type="term" value="P:defense response to bacterium"/>
    <property type="evidence" value="ECO:0007669"/>
    <property type="project" value="EnsemblPlants"/>
</dbReference>
<keyword evidence="6" id="KW-0032">Aminotransferase</keyword>
<dbReference type="InterPro" id="IPR006948">
    <property type="entry name" value="Alliinase_C"/>
</dbReference>
<evidence type="ECO:0000256" key="1">
    <source>
        <dbReference type="ARBA" id="ARBA00001933"/>
    </source>
</evidence>
<comment type="pathway">
    <text evidence="3">Plant hormone metabolism; auxin biosynthesis.</text>
</comment>
<dbReference type="PANTHER" id="PTHR43795">
    <property type="entry name" value="BIFUNCTIONAL ASPARTATE AMINOTRANSFERASE AND GLUTAMATE/ASPARTATE-PREPHENATE AMINOTRANSFERASE-RELATED"/>
    <property type="match status" value="1"/>
</dbReference>
<name>A0A087HH66_ARAAL</name>
<dbReference type="GO" id="GO:0010588">
    <property type="term" value="P:cotyledon vascular tissue pattern formation"/>
    <property type="evidence" value="ECO:0007669"/>
    <property type="project" value="EnsemblPlants"/>
</dbReference>
<dbReference type="GO" id="GO:0048467">
    <property type="term" value="P:gynoecium development"/>
    <property type="evidence" value="ECO:0007669"/>
    <property type="project" value="EnsemblPlants"/>
</dbReference>
<dbReference type="GO" id="GO:0047312">
    <property type="term" value="F:L-phenylalanine-pyruvate transaminase activity"/>
    <property type="evidence" value="ECO:0007669"/>
    <property type="project" value="EnsemblPlants"/>
</dbReference>
<keyword evidence="14" id="KW-1185">Reference proteome</keyword>
<accession>A0A087HH66</accession>
<evidence type="ECO:0000256" key="3">
    <source>
        <dbReference type="ARBA" id="ARBA00004814"/>
    </source>
</evidence>
<dbReference type="GO" id="GO:0009958">
    <property type="term" value="P:positive gravitropism"/>
    <property type="evidence" value="ECO:0007669"/>
    <property type="project" value="EnsemblPlants"/>
</dbReference>
<dbReference type="GO" id="GO:0080022">
    <property type="term" value="P:primary root development"/>
    <property type="evidence" value="ECO:0007669"/>
    <property type="project" value="EnsemblPlants"/>
</dbReference>
<dbReference type="GO" id="GO:0004021">
    <property type="term" value="F:L-alanine:2-oxoglutarate aminotransferase activity"/>
    <property type="evidence" value="ECO:0007669"/>
    <property type="project" value="EnsemblPlants"/>
</dbReference>
<comment type="similarity">
    <text evidence="4">Belongs to the alliinase family.</text>
</comment>
<dbReference type="GO" id="GO:0005737">
    <property type="term" value="C:cytoplasm"/>
    <property type="evidence" value="ECO:0007669"/>
    <property type="project" value="UniProtKB-SubCell"/>
</dbReference>
<comment type="subcellular location">
    <subcellularLocation>
        <location evidence="2">Cytoplasm</location>
    </subcellularLocation>
</comment>
<feature type="domain" description="Alliinase C-terminal" evidence="12">
    <location>
        <begin position="17"/>
        <end position="374"/>
    </location>
</feature>
<gene>
    <name evidence="13" type="ordered locus">AALP_Aa2g134700</name>
</gene>
<dbReference type="GO" id="GO:0050362">
    <property type="term" value="F:L-tryptophan:2-oxoglutarate aminotransferase activity"/>
    <property type="evidence" value="ECO:0007669"/>
    <property type="project" value="UniProtKB-EC"/>
</dbReference>
<dbReference type="GO" id="GO:0080098">
    <property type="term" value="F:L-tyrosine-pyruvate transaminase activity"/>
    <property type="evidence" value="ECO:0007669"/>
    <property type="project" value="EnsemblPlants"/>
</dbReference>
<dbReference type="AlphaFoldDB" id="A0A087HH66"/>
<dbReference type="OrthoDB" id="2020362at2759"/>
<dbReference type="FunFam" id="3.90.1150.10:FF:000132">
    <property type="entry name" value="L-tryptophan--pyruvate aminotransferase 1"/>
    <property type="match status" value="1"/>
</dbReference>
<dbReference type="Gene3D" id="2.10.25.30">
    <property type="entry name" value="EGF-like, alliinase"/>
    <property type="match status" value="1"/>
</dbReference>
<evidence type="ECO:0000256" key="8">
    <source>
        <dbReference type="ARBA" id="ARBA00022898"/>
    </source>
</evidence>
<keyword evidence="8" id="KW-0663">Pyridoxal phosphate</keyword>
<dbReference type="GO" id="GO:0080099">
    <property type="term" value="F:L-methionine:2-oxoglutarate aminotransferase activity"/>
    <property type="evidence" value="ECO:0007669"/>
    <property type="project" value="EnsemblPlants"/>
</dbReference>
<dbReference type="SMR" id="A0A087HH66"/>
<dbReference type="FunFam" id="3.40.640.10:FF:000093">
    <property type="entry name" value="L-tryptophan--pyruvate aminotransferase 1"/>
    <property type="match status" value="1"/>
</dbReference>
<dbReference type="EMBL" id="CM002870">
    <property type="protein sequence ID" value="KFK41468.1"/>
    <property type="molecule type" value="Genomic_DNA"/>
</dbReference>
<reference evidence="14" key="1">
    <citation type="journal article" date="2015" name="Nat. Plants">
        <title>Genome expansion of Arabis alpina linked with retrotransposition and reduced symmetric DNA methylation.</title>
        <authorList>
            <person name="Willing E.M."/>
            <person name="Rawat V."/>
            <person name="Mandakova T."/>
            <person name="Maumus F."/>
            <person name="James G.V."/>
            <person name="Nordstroem K.J."/>
            <person name="Becker C."/>
            <person name="Warthmann N."/>
            <person name="Chica C."/>
            <person name="Szarzynska B."/>
            <person name="Zytnicki M."/>
            <person name="Albani M.C."/>
            <person name="Kiefer C."/>
            <person name="Bergonzi S."/>
            <person name="Castaings L."/>
            <person name="Mateos J.L."/>
            <person name="Berns M.C."/>
            <person name="Bujdoso N."/>
            <person name="Piofczyk T."/>
            <person name="de Lorenzo L."/>
            <person name="Barrero-Sicilia C."/>
            <person name="Mateos I."/>
            <person name="Piednoel M."/>
            <person name="Hagmann J."/>
            <person name="Chen-Min-Tao R."/>
            <person name="Iglesias-Fernandez R."/>
            <person name="Schuster S.C."/>
            <person name="Alonso-Blanco C."/>
            <person name="Roudier F."/>
            <person name="Carbonero P."/>
            <person name="Paz-Ares J."/>
            <person name="Davis S.J."/>
            <person name="Pecinka A."/>
            <person name="Quesneville H."/>
            <person name="Colot V."/>
            <person name="Lysak M.A."/>
            <person name="Weigel D."/>
            <person name="Coupland G."/>
            <person name="Schneeberger K."/>
        </authorList>
    </citation>
    <scope>NUCLEOTIDE SEQUENCE [LARGE SCALE GENOMIC DNA]</scope>
    <source>
        <strain evidence="14">cv. Pajares</strain>
    </source>
</reference>
<dbReference type="Gene3D" id="3.40.640.10">
    <property type="entry name" value="Type I PLP-dependent aspartate aminotransferase-like (Major domain)"/>
    <property type="match status" value="1"/>
</dbReference>
<dbReference type="GO" id="GO:0009641">
    <property type="term" value="P:shade avoidance"/>
    <property type="evidence" value="ECO:0007669"/>
    <property type="project" value="EnsemblPlants"/>
</dbReference>
<keyword evidence="9" id="KW-0073">Auxin biosynthesis</keyword>
<evidence type="ECO:0000256" key="9">
    <source>
        <dbReference type="ARBA" id="ARBA00023070"/>
    </source>
</evidence>
<evidence type="ECO:0000256" key="11">
    <source>
        <dbReference type="ARBA" id="ARBA00052135"/>
    </source>
</evidence>
<evidence type="ECO:0000259" key="12">
    <source>
        <dbReference type="Pfam" id="PF04864"/>
    </source>
</evidence>
<dbReference type="InterPro" id="IPR037029">
    <property type="entry name" value="Alliinase_N_sf"/>
</dbReference>
<dbReference type="GO" id="GO:0006520">
    <property type="term" value="P:amino acid metabolic process"/>
    <property type="evidence" value="ECO:0007669"/>
    <property type="project" value="TreeGrafter"/>
</dbReference>
<dbReference type="Pfam" id="PF04864">
    <property type="entry name" value="Alliinase_C"/>
    <property type="match status" value="1"/>
</dbReference>
<dbReference type="InterPro" id="IPR050478">
    <property type="entry name" value="Ethylene_sulfur-biosynth"/>
</dbReference>
<dbReference type="GO" id="GO:0016846">
    <property type="term" value="F:carbon-sulfur lyase activity"/>
    <property type="evidence" value="ECO:0007669"/>
    <property type="project" value="InterPro"/>
</dbReference>
<evidence type="ECO:0000256" key="5">
    <source>
        <dbReference type="ARBA" id="ARBA00022490"/>
    </source>
</evidence>
<dbReference type="InterPro" id="IPR015421">
    <property type="entry name" value="PyrdxlP-dep_Trfase_major"/>
</dbReference>
<dbReference type="PANTHER" id="PTHR43795:SF117">
    <property type="entry name" value="L-TRYPTOPHAN--PYRUVATE AMINOTRANSFERASE 1"/>
    <property type="match status" value="1"/>
</dbReference>
<dbReference type="GO" id="GO:0010087">
    <property type="term" value="P:phloem or xylem histogenesis"/>
    <property type="evidence" value="ECO:0007669"/>
    <property type="project" value="EnsemblPlants"/>
</dbReference>
<dbReference type="InterPro" id="IPR015424">
    <property type="entry name" value="PyrdxlP-dep_Trfase"/>
</dbReference>
<organism evidence="13 14">
    <name type="scientific">Arabis alpina</name>
    <name type="common">Alpine rock-cress</name>
    <dbReference type="NCBI Taxonomy" id="50452"/>
    <lineage>
        <taxon>Eukaryota</taxon>
        <taxon>Viridiplantae</taxon>
        <taxon>Streptophyta</taxon>
        <taxon>Embryophyta</taxon>
        <taxon>Tracheophyta</taxon>
        <taxon>Spermatophyta</taxon>
        <taxon>Magnoliopsida</taxon>
        <taxon>eudicotyledons</taxon>
        <taxon>Gunneridae</taxon>
        <taxon>Pentapetalae</taxon>
        <taxon>rosids</taxon>
        <taxon>malvids</taxon>
        <taxon>Brassicales</taxon>
        <taxon>Brassicaceae</taxon>
        <taxon>Arabideae</taxon>
        <taxon>Arabis</taxon>
    </lineage>
</organism>
<dbReference type="Gramene" id="KFK41468">
    <property type="protein sequence ID" value="KFK41468"/>
    <property type="gene ID" value="AALP_AA2G134700"/>
</dbReference>
<sequence length="382" mass="43606">MVKLENSMNITMSDSIVNLDHGDPTAYEEYWRKIGDRCTVTIHGWDLMSYFSDVTNLCWFLEPELAEAIKELHSVVGNAATEDRHIVVGTGSTQLCQAAVHALATLAGGTKPVSVVAAAPYYSTYVEENTYVRSGMYKWEGDAWGFDKKGPYIELVTSPNNPDGTIRETVVNRPDDEEAKVIHDFAYYWPHYTPITRRQDHDIMLFTFSKITGHAGSRIGWALVKDKEVAKKMVEYIIVNSIGVSKESQIRTAKILKVLKETCKSESENFFEYGREMMKNRWEKLREVVKESDVFTLPKYPEAHCNYFGKSLESYPAFAWLGTKEETDLVSDLRRQKVMTRAGERCGSDKKHVRVSMLSREDVFNAFLERLANMKLTKTIDI</sequence>
<dbReference type="GO" id="GO:0080130">
    <property type="term" value="F:L-phenylalanine-2-oxoglutarate transaminase activity"/>
    <property type="evidence" value="ECO:0007669"/>
    <property type="project" value="EnsemblPlants"/>
</dbReference>
<dbReference type="GO" id="GO:0009926">
    <property type="term" value="P:auxin polar transport"/>
    <property type="evidence" value="ECO:0007669"/>
    <property type="project" value="EnsemblPlants"/>
</dbReference>
<proteinExistence type="inferred from homology"/>
<evidence type="ECO:0000256" key="10">
    <source>
        <dbReference type="ARBA" id="ARBA00050804"/>
    </source>
</evidence>
<keyword evidence="5" id="KW-0963">Cytoplasm</keyword>
<evidence type="ECO:0000256" key="6">
    <source>
        <dbReference type="ARBA" id="ARBA00022576"/>
    </source>
</evidence>
<comment type="cofactor">
    <cofactor evidence="1">
        <name>pyridoxal 5'-phosphate</name>
        <dbReference type="ChEBI" id="CHEBI:597326"/>
    </cofactor>
</comment>
<evidence type="ECO:0000256" key="4">
    <source>
        <dbReference type="ARBA" id="ARBA00006312"/>
    </source>
</evidence>
<dbReference type="OMA" id="RPADYDI"/>